<feature type="transmembrane region" description="Helical" evidence="1">
    <location>
        <begin position="12"/>
        <end position="32"/>
    </location>
</feature>
<organism evidence="2 3">
    <name type="scientific">Gallibacterium anatis 4895</name>
    <dbReference type="NCBI Taxonomy" id="1396510"/>
    <lineage>
        <taxon>Bacteria</taxon>
        <taxon>Pseudomonadati</taxon>
        <taxon>Pseudomonadota</taxon>
        <taxon>Gammaproteobacteria</taxon>
        <taxon>Pasteurellales</taxon>
        <taxon>Pasteurellaceae</taxon>
        <taxon>Gallibacterium</taxon>
    </lineage>
</organism>
<dbReference type="Proteomes" id="UP000030554">
    <property type="component" value="Unassembled WGS sequence"/>
</dbReference>
<feature type="transmembrane region" description="Helical" evidence="1">
    <location>
        <begin position="77"/>
        <end position="97"/>
    </location>
</feature>
<keyword evidence="1" id="KW-0812">Transmembrane</keyword>
<reference evidence="2 3" key="1">
    <citation type="submission" date="2014-07" db="EMBL/GenBank/DDBJ databases">
        <title>Chaperone-usher fimbriae in a diverse selection of Gallibacterium genomes.</title>
        <authorList>
            <person name="Kudirkiene E."/>
            <person name="Bager R.J."/>
            <person name="Johnson T.J."/>
            <person name="Bojesen A.M."/>
        </authorList>
    </citation>
    <scope>NUCLEOTIDE SEQUENCE [LARGE SCALE GENOMIC DNA]</scope>
    <source>
        <strain evidence="2 3">4895</strain>
    </source>
</reference>
<comment type="caution">
    <text evidence="2">The sequence shown here is derived from an EMBL/GenBank/DDBJ whole genome shotgun (WGS) entry which is preliminary data.</text>
</comment>
<dbReference type="EMBL" id="JPJQ01000019">
    <property type="protein sequence ID" value="KGQ62488.1"/>
    <property type="molecule type" value="Genomic_DNA"/>
</dbReference>
<feature type="transmembrane region" description="Helical" evidence="1">
    <location>
        <begin position="52"/>
        <end position="70"/>
    </location>
</feature>
<gene>
    <name evidence="2" type="ORF">IO48_04155</name>
</gene>
<evidence type="ECO:0000313" key="3">
    <source>
        <dbReference type="Proteomes" id="UP000030554"/>
    </source>
</evidence>
<protein>
    <recommendedName>
        <fullName evidence="4">Hemophilus-specific protein</fullName>
    </recommendedName>
</protein>
<keyword evidence="1" id="KW-0472">Membrane</keyword>
<proteinExistence type="predicted"/>
<evidence type="ECO:0008006" key="4">
    <source>
        <dbReference type="Google" id="ProtNLM"/>
    </source>
</evidence>
<keyword evidence="1" id="KW-1133">Transmembrane helix</keyword>
<dbReference type="RefSeq" id="WP_039163129.1">
    <property type="nucleotide sequence ID" value="NZ_JPJQ01000019.1"/>
</dbReference>
<accession>A0A0A2ZZG7</accession>
<name>A0A0A2ZZG7_9PAST</name>
<sequence length="99" mass="11549">MKTRSKTRKILTALLIGVLLFFSVLLLGVVLVTYMPGLNLNQWLQKTANGWIVWRFFLYVVVIGLMYRIYRVRPFSVQLWGLVIAVFLTVEGLNLLYRL</sequence>
<evidence type="ECO:0000256" key="1">
    <source>
        <dbReference type="SAM" id="Phobius"/>
    </source>
</evidence>
<evidence type="ECO:0000313" key="2">
    <source>
        <dbReference type="EMBL" id="KGQ62488.1"/>
    </source>
</evidence>
<dbReference type="AlphaFoldDB" id="A0A0A2ZZG7"/>